<sequence>MSKFEQLLEGGEVTVKTVGQPKNGGVINKMIVGLTAAFAIGGAGLYIHNHSAQPEAPNTPTAQQPTTTVKDQGVLAALKDKIAPAAHKAETKFPIYEASPLVNSKNKEVLNQAGNFELPSGLANNQVARKVSQIQFSDENYYLALTSEAEGYRSTVYNDVGLYATGNGYNLSVQSKHYNENLLKAISKDKNLVGQLSSLAGKHFDPATAGAYKGLGIVPQRSMQISQLMGEKFEEGVINNIAKHMAKNPEAIQLHNQTHKPYQQLAQEMEASLAPNERAAMLYHTYKVGEGGSAKYGELHKALIHYGLSKNRTPDMAKEVADKFTYKYTMNGQTFSDERASILIGTMFASKDGFGYVIGQNVAPRNFSDLTSAIKRANLGESATPGELKIPDPVGEEKAKLEADGKPFDMELSTPDADSLSTKTDIQNSIKNMRAKAHHAPASGGFHPGI</sequence>
<comment type="caution">
    <text evidence="2">The sequence shown here is derived from an EMBL/GenBank/DDBJ whole genome shotgun (WGS) entry which is preliminary data.</text>
</comment>
<feature type="compositionally biased region" description="Basic and acidic residues" evidence="1">
    <location>
        <begin position="395"/>
        <end position="409"/>
    </location>
</feature>
<gene>
    <name evidence="2" type="ORF">C3743_30135</name>
</gene>
<proteinExistence type="predicted"/>
<protein>
    <submittedName>
        <fullName evidence="2">Uncharacterized protein</fullName>
    </submittedName>
</protein>
<organism evidence="2 3">
    <name type="scientific">Burkholderia contaminans</name>
    <dbReference type="NCBI Taxonomy" id="488447"/>
    <lineage>
        <taxon>Bacteria</taxon>
        <taxon>Pseudomonadati</taxon>
        <taxon>Pseudomonadota</taxon>
        <taxon>Betaproteobacteria</taxon>
        <taxon>Burkholderiales</taxon>
        <taxon>Burkholderiaceae</taxon>
        <taxon>Burkholderia</taxon>
        <taxon>Burkholderia cepacia complex</taxon>
    </lineage>
</organism>
<dbReference type="EMBL" id="PQVP01000002">
    <property type="protein sequence ID" value="POZ84256.1"/>
    <property type="molecule type" value="Genomic_DNA"/>
</dbReference>
<dbReference type="Proteomes" id="UP000238655">
    <property type="component" value="Chromosome 1"/>
</dbReference>
<evidence type="ECO:0000313" key="3">
    <source>
        <dbReference type="Proteomes" id="UP000238655"/>
    </source>
</evidence>
<reference evidence="2 3" key="1">
    <citation type="submission" date="2018-01" db="EMBL/GenBank/DDBJ databases">
        <title>Successful Treatment of Persistent Burkholderia cepacia Bacteremia with Ceftazidime-Avibactam.</title>
        <authorList>
            <person name="Tamma P."/>
            <person name="Fan Y."/>
            <person name="Bergman Y."/>
            <person name="Sick-Samuels A."/>
            <person name="Hsu A."/>
            <person name="Timp W."/>
            <person name="Simner P."/>
        </authorList>
    </citation>
    <scope>NUCLEOTIDE SEQUENCE [LARGE SCALE GENOMIC DNA]</scope>
    <source>
        <strain evidence="2 3">170816</strain>
    </source>
</reference>
<evidence type="ECO:0000313" key="2">
    <source>
        <dbReference type="EMBL" id="POZ84256.1"/>
    </source>
</evidence>
<evidence type="ECO:0000256" key="1">
    <source>
        <dbReference type="SAM" id="MobiDB-lite"/>
    </source>
</evidence>
<dbReference type="RefSeq" id="WP_089460479.1">
    <property type="nucleotide sequence ID" value="NZ_CM009575.1"/>
</dbReference>
<dbReference type="AlphaFoldDB" id="A0A2S5DYV5"/>
<name>A0A2S5DYV5_9BURK</name>
<feature type="region of interest" description="Disordered" evidence="1">
    <location>
        <begin position="383"/>
        <end position="422"/>
    </location>
</feature>
<accession>A0A2S5DYV5</accession>